<proteinExistence type="predicted"/>
<evidence type="ECO:0000313" key="2">
    <source>
        <dbReference type="Proteomes" id="UP001151760"/>
    </source>
</evidence>
<dbReference type="EMBL" id="BQNB010010653">
    <property type="protein sequence ID" value="GJS80187.1"/>
    <property type="molecule type" value="Genomic_DNA"/>
</dbReference>
<sequence>MSPGISCFQFDLSSSGESLRRPVRGGAEEQQFAELALVNDSVVLLRYMIDFGGEFSVKDTRLAIDDLVLPSHSEPTRRFCIVFAVGGRSISSFGVRSQNGTRGSLLFVFRVQLKVFWKESSTLLGGLFGDFGIVPLLMLISRLDRSFLRI</sequence>
<protein>
    <submittedName>
        <fullName evidence="1">Uncharacterized protein</fullName>
    </submittedName>
</protein>
<reference evidence="1" key="2">
    <citation type="submission" date="2022-01" db="EMBL/GenBank/DDBJ databases">
        <authorList>
            <person name="Yamashiro T."/>
            <person name="Shiraishi A."/>
            <person name="Satake H."/>
            <person name="Nakayama K."/>
        </authorList>
    </citation>
    <scope>NUCLEOTIDE SEQUENCE</scope>
</reference>
<comment type="caution">
    <text evidence="1">The sequence shown here is derived from an EMBL/GenBank/DDBJ whole genome shotgun (WGS) entry which is preliminary data.</text>
</comment>
<keyword evidence="2" id="KW-1185">Reference proteome</keyword>
<evidence type="ECO:0000313" key="1">
    <source>
        <dbReference type="EMBL" id="GJS80187.1"/>
    </source>
</evidence>
<accession>A0ABQ4YTH9</accession>
<name>A0ABQ4YTH9_9ASTR</name>
<dbReference type="Proteomes" id="UP001151760">
    <property type="component" value="Unassembled WGS sequence"/>
</dbReference>
<organism evidence="1 2">
    <name type="scientific">Tanacetum coccineum</name>
    <dbReference type="NCBI Taxonomy" id="301880"/>
    <lineage>
        <taxon>Eukaryota</taxon>
        <taxon>Viridiplantae</taxon>
        <taxon>Streptophyta</taxon>
        <taxon>Embryophyta</taxon>
        <taxon>Tracheophyta</taxon>
        <taxon>Spermatophyta</taxon>
        <taxon>Magnoliopsida</taxon>
        <taxon>eudicotyledons</taxon>
        <taxon>Gunneridae</taxon>
        <taxon>Pentapetalae</taxon>
        <taxon>asterids</taxon>
        <taxon>campanulids</taxon>
        <taxon>Asterales</taxon>
        <taxon>Asteraceae</taxon>
        <taxon>Asteroideae</taxon>
        <taxon>Anthemideae</taxon>
        <taxon>Anthemidinae</taxon>
        <taxon>Tanacetum</taxon>
    </lineage>
</organism>
<reference evidence="1" key="1">
    <citation type="journal article" date="2022" name="Int. J. Mol. Sci.">
        <title>Draft Genome of Tanacetum Coccineum: Genomic Comparison of Closely Related Tanacetum-Family Plants.</title>
        <authorList>
            <person name="Yamashiro T."/>
            <person name="Shiraishi A."/>
            <person name="Nakayama K."/>
            <person name="Satake H."/>
        </authorList>
    </citation>
    <scope>NUCLEOTIDE SEQUENCE</scope>
</reference>
<gene>
    <name evidence="1" type="ORF">Tco_0730068</name>
</gene>